<dbReference type="EMBL" id="JACJHR010000133">
    <property type="protein sequence ID" value="MBB2505960.1"/>
    <property type="molecule type" value="Genomic_DNA"/>
</dbReference>
<evidence type="ECO:0000313" key="4">
    <source>
        <dbReference type="Proteomes" id="UP000233750"/>
    </source>
</evidence>
<accession>A0A8E1W867</accession>
<proteinExistence type="predicted"/>
<reference evidence="2 5" key="2">
    <citation type="submission" date="2020-08" db="EMBL/GenBank/DDBJ databases">
        <title>Amycolatopsis echigonensis JCM 21831.</title>
        <authorList>
            <person name="Tedsree N."/>
            <person name="Kuncharoen N."/>
            <person name="Likhitwitayawuid K."/>
            <person name="Tanasupawat S."/>
        </authorList>
    </citation>
    <scope>NUCLEOTIDE SEQUENCE [LARGE SCALE GENOMIC DNA]</scope>
    <source>
        <strain evidence="2 5">JCM 21831</strain>
    </source>
</reference>
<keyword evidence="4" id="KW-1185">Reference proteome</keyword>
<accession>A0A2N3WF09</accession>
<dbReference type="EMBL" id="PJMY01000003">
    <property type="protein sequence ID" value="PKV92452.1"/>
    <property type="molecule type" value="Genomic_DNA"/>
</dbReference>
<gene>
    <name evidence="3" type="ORF">ATK30_3256</name>
    <name evidence="2" type="ORF">H5411_43480</name>
</gene>
<evidence type="ECO:0000313" key="3">
    <source>
        <dbReference type="EMBL" id="PKV92452.1"/>
    </source>
</evidence>
<dbReference type="Proteomes" id="UP000550260">
    <property type="component" value="Unassembled WGS sequence"/>
</dbReference>
<evidence type="ECO:0000256" key="1">
    <source>
        <dbReference type="SAM" id="MobiDB-lite"/>
    </source>
</evidence>
<dbReference type="Proteomes" id="UP000233750">
    <property type="component" value="Unassembled WGS sequence"/>
</dbReference>
<evidence type="ECO:0000313" key="5">
    <source>
        <dbReference type="Proteomes" id="UP000550260"/>
    </source>
</evidence>
<organism evidence="3 4">
    <name type="scientific">Amycolatopsis echigonensis</name>
    <dbReference type="NCBI Taxonomy" id="2576905"/>
    <lineage>
        <taxon>Bacteria</taxon>
        <taxon>Bacillati</taxon>
        <taxon>Actinomycetota</taxon>
        <taxon>Actinomycetes</taxon>
        <taxon>Pseudonocardiales</taxon>
        <taxon>Pseudonocardiaceae</taxon>
        <taxon>Amycolatopsis</taxon>
    </lineage>
</organism>
<protein>
    <submittedName>
        <fullName evidence="3">Uncharacterized protein</fullName>
    </submittedName>
</protein>
<sequence length="162" mass="18137">MSSYTDFYFGRGEHAEWIGSLRGECYPDNFLAVPPVLLALTATDEDTFRAAVADALVVWEDERLGQGYQPELGWPWLWFSSHNSSWIITFDPEDVAVFVTVGGGVRWHRIDPHDPRFPEGDDPLGPPDIDTWLRDPAAPPSVPMPLMREKPADMPTLGGDAR</sequence>
<name>A0A2N3WF09_9PSEU</name>
<dbReference type="AlphaFoldDB" id="A0A2N3WF09"/>
<dbReference type="OrthoDB" id="3632821at2"/>
<dbReference type="RefSeq" id="WP_101436276.1">
    <property type="nucleotide sequence ID" value="NZ_JACJHR010000133.1"/>
</dbReference>
<evidence type="ECO:0000313" key="2">
    <source>
        <dbReference type="EMBL" id="MBB2505960.1"/>
    </source>
</evidence>
<comment type="caution">
    <text evidence="3">The sequence shown here is derived from an EMBL/GenBank/DDBJ whole genome shotgun (WGS) entry which is preliminary data.</text>
</comment>
<feature type="region of interest" description="Disordered" evidence="1">
    <location>
        <begin position="112"/>
        <end position="162"/>
    </location>
</feature>
<reference evidence="3 4" key="1">
    <citation type="submission" date="2017-12" db="EMBL/GenBank/DDBJ databases">
        <title>Sequencing the genomes of 1000 Actinobacteria strains.</title>
        <authorList>
            <person name="Klenk H.-P."/>
        </authorList>
    </citation>
    <scope>NUCLEOTIDE SEQUENCE [LARGE SCALE GENOMIC DNA]</scope>
    <source>
        <strain evidence="3 4">DSM 45165</strain>
    </source>
</reference>